<dbReference type="GO" id="GO:0006075">
    <property type="term" value="P:(1-&gt;3)-beta-D-glucan biosynthetic process"/>
    <property type="evidence" value="ECO:0007669"/>
    <property type="project" value="InterPro"/>
</dbReference>
<evidence type="ECO:0000256" key="14">
    <source>
        <dbReference type="SAM" id="Coils"/>
    </source>
</evidence>
<feature type="transmembrane region" description="Helical" evidence="16">
    <location>
        <begin position="1567"/>
        <end position="1586"/>
    </location>
</feature>
<keyword evidence="8" id="KW-0133">Cell shape</keyword>
<feature type="transmembrane region" description="Helical" evidence="16">
    <location>
        <begin position="527"/>
        <end position="549"/>
    </location>
</feature>
<feature type="transmembrane region" description="Helical" evidence="16">
    <location>
        <begin position="1598"/>
        <end position="1619"/>
    </location>
</feature>
<dbReference type="Pfam" id="PF25968">
    <property type="entry name" value="CALS1"/>
    <property type="match status" value="1"/>
</dbReference>
<evidence type="ECO:0000256" key="16">
    <source>
        <dbReference type="SAM" id="Phobius"/>
    </source>
</evidence>
<sequence>MSSRPGPPSSSETQGPPLQRRITRTQTAGNLGEAIFDSEVVPSSLVEIAPILRVANEVEKTHPRVAYLCRFYAFEKAHRLDPTSSGRGVRQFKTALLQRLERENDPTLKGRIKKSDAREMQSFYQHYYKKYIQALQNAADKADRAQLTKAYQTANVLFEVLKAVNMTQSMEVDREILETQDKVAEKTEILVPYNILPLDPDSANQAIMRFPEIQAAVFALRNTRGLAWPKDYKKKKDEDILDWLGAMFGFQKHNVANQREHLILLLANVHIRQFPKPDQQPKLDERALTEVMKKLFKNYKKWCKYLGRKSSLWLPTIQQEVQQRKLLYMGLYLLIWGEAANLRFMPECLCYIYHHMAFELYGMLAGNVSPMTGENIKPAYGGEEEAFLRKVVTPIYNVIAKEAERSKRGRSKHSQWRNYDDLNEYFWSADCFRLGWPMRADADFFCLPVEHLHFDKLKDNKADNRDRWVGKGNFVEIRSFWHIFRSFDRMWSFFILSLQAMIIVAWNGPGDPTAIFNGDVFKKALSVFITAAILKFGQAILDVILNWKAQRSMSMHAKLRYILKVVSGAAWVIVLSVTYAYTWDNPPGFAQSIQSWFGSNSHSPSMFILAVVVYLSPNMLAAILFLFPLIRRFLERSNYRIVMLMMWWSQPRLYVGRGMHESTFSLFKYTVFWVLLIITKLAFSYYIEIKPLVGPSKDIMNVHISHFQWHEFFPRARKNIGVVIALWAPIILVYFMDTQIWYAIFSTLFGGIYGAFRRLGEIRTLGMLRSRFESLPGAFNACLIPEEKCEPRKKGLKATLSRRFDQIPSNKGKEAARFAQLWNQIITSFREEDLISNREMDLLLVPYWADPELDLIQWPPFLLASKIPIALDMAKDSNGKDRELRKRIEFDNYMSCAVRECYASFKSIIRYLVQGDREKQVIEYILSEVDKHIEAGDLISEFKLSALPSLYGQFVALIKYLLDNKHEDRDQVVILFQDMLEVVTRDIMMEDHLLSLVDSIHGGSGQEGMLLLEQQHQLFASEGAIRFPIEPVTEAWTEKIKRLYLLLTTKESAMDVPSNLEAKRRISFFSNSLFMDMPTAPKVRNMLSFSVLTPYYTEEVLFSLRELESPNEDGVSILFYLQKIFPDEWNNFLQRVNCSNEEELKEYDELEEELRRWASYRGQTLTRTVRGMMYYRKALELQAFLDMAKDEDLMEGYKAIENSDDNSRGERSLWTQCQAVADMKFSYVVSCQQYGIDKRSGAARAQDILRLMARYPSLRVAYIDEVEEPSKERPKRISKVYYSCLVKAMPKSSSPSETEPEQCLDQVIYKIKLPGPAILGEGKPENQNHAIMFTRGEGLQTIDMNQDNYMEEALKMRNLLQEFLKKHDGVRYPSILGLREHIFTGSVSSLAWFMSNQETSFVTIGQRLLANPLRVRFHYGHPDVFDRIFHLTRGGVSKASKVINLSEDIFAGFNSTLREGNVTHHEYIQVGKGRDVGLNQISMFEAKIANGNGEQTLSRDVYRLGHRFDFFRMLSCYFTTIGFYFSTLITVLTVYVFLYGRLYLVLSGLEEGLSTQKAIRDNKPLQVALASQSFVQIGFLMALPMLMEIGLERGFRTALSEFILMQLQLAPVFFTFSLGTKTHYYGRTLLHGGAKYRPTGRGFVVFHAKFADNYRLYSRSHFVKGIELMILLIVYQIFGNGYRSGLSYLLITTPMWFMVGTWLYAPFLFNPSGFEWQKIVDDWTDWNKWISIRGGIGVPPEKSWESWWEEEQEHLKYSGMRGIIAEILLSLRFFIYQYGLVYHLNFTKSTKSVLVYGISWLVIFLILVILKTVSVGRRKFSADFQLVFRLMKGLVFVTFVSILVTMIALAHMTLQDIVVCILAFMPTGWGMLQIAQALKPLVRRGGFWESVKTLARGYEVIMGLLLFTPVAFLAWFPFVSEFQTRMLFNQAFSRGLQISRILGGQRKGRSSRNKE</sequence>
<dbReference type="PANTHER" id="PTHR12741:SF48">
    <property type="entry name" value="1,3-BETA-GLUCAN SYNTHASE COMPONENT FKS1-RELATED"/>
    <property type="match status" value="1"/>
</dbReference>
<dbReference type="InterPro" id="IPR023175">
    <property type="entry name" value="Vta1/CALS_N_sf"/>
</dbReference>
<feature type="transmembrane region" description="Helical" evidence="16">
    <location>
        <begin position="1763"/>
        <end position="1781"/>
    </location>
</feature>
<comment type="caution">
    <text evidence="18">The sequence shown here is derived from an EMBL/GenBank/DDBJ whole genome shotgun (WGS) entry which is preliminary data.</text>
</comment>
<dbReference type="InterPro" id="IPR003440">
    <property type="entry name" value="Glyco_trans_48_dom"/>
</dbReference>
<dbReference type="InterPro" id="IPR039431">
    <property type="entry name" value="Vta1/CALS_N"/>
</dbReference>
<feature type="transmembrane region" description="Helical" evidence="16">
    <location>
        <begin position="742"/>
        <end position="760"/>
    </location>
</feature>
<feature type="transmembrane region" description="Helical" evidence="16">
    <location>
        <begin position="1516"/>
        <end position="1538"/>
    </location>
</feature>
<feature type="coiled-coil region" evidence="14">
    <location>
        <begin position="1133"/>
        <end position="1160"/>
    </location>
</feature>
<dbReference type="PANTHER" id="PTHR12741">
    <property type="entry name" value="LYST-INTERACTING PROTEIN LIP5 DOPAMINE RESPONSIVE PROTEIN DRG-1"/>
    <property type="match status" value="1"/>
</dbReference>
<keyword evidence="10 16" id="KW-0472">Membrane</keyword>
<evidence type="ECO:0000256" key="9">
    <source>
        <dbReference type="ARBA" id="ARBA00022989"/>
    </source>
</evidence>
<organism evidence="18">
    <name type="scientific">Medicago truncatula</name>
    <name type="common">Barrel medic</name>
    <name type="synonym">Medicago tribuloides</name>
    <dbReference type="NCBI Taxonomy" id="3880"/>
    <lineage>
        <taxon>Eukaryota</taxon>
        <taxon>Viridiplantae</taxon>
        <taxon>Streptophyta</taxon>
        <taxon>Embryophyta</taxon>
        <taxon>Tracheophyta</taxon>
        <taxon>Spermatophyta</taxon>
        <taxon>Magnoliopsida</taxon>
        <taxon>eudicotyledons</taxon>
        <taxon>Gunneridae</taxon>
        <taxon>Pentapetalae</taxon>
        <taxon>rosids</taxon>
        <taxon>fabids</taxon>
        <taxon>Fabales</taxon>
        <taxon>Fabaceae</taxon>
        <taxon>Papilionoideae</taxon>
        <taxon>50 kb inversion clade</taxon>
        <taxon>NPAAA clade</taxon>
        <taxon>Hologalegina</taxon>
        <taxon>IRL clade</taxon>
        <taxon>Trifolieae</taxon>
        <taxon>Medicago</taxon>
    </lineage>
</organism>
<name>A0A396K4U1_MEDTR</name>
<feature type="transmembrane region" description="Helical" evidence="16">
    <location>
        <begin position="1830"/>
        <end position="1850"/>
    </location>
</feature>
<dbReference type="GO" id="GO:0071555">
    <property type="term" value="P:cell wall organization"/>
    <property type="evidence" value="ECO:0007669"/>
    <property type="project" value="UniProtKB-KW"/>
</dbReference>
<dbReference type="InterPro" id="IPR026899">
    <property type="entry name" value="FKS1-like_dom1"/>
</dbReference>
<feature type="transmembrane region" description="Helical" evidence="16">
    <location>
        <begin position="1898"/>
        <end position="1919"/>
    </location>
</feature>
<feature type="transmembrane region" description="Helical" evidence="16">
    <location>
        <begin position="1685"/>
        <end position="1705"/>
    </location>
</feature>
<dbReference type="GO" id="GO:0005886">
    <property type="term" value="C:plasma membrane"/>
    <property type="evidence" value="ECO:0007669"/>
    <property type="project" value="UniProtKB-SubCell"/>
</dbReference>
<evidence type="ECO:0000256" key="6">
    <source>
        <dbReference type="ARBA" id="ARBA00022679"/>
    </source>
</evidence>
<feature type="transmembrane region" description="Helical" evidence="16">
    <location>
        <begin position="561"/>
        <end position="581"/>
    </location>
</feature>
<evidence type="ECO:0000256" key="3">
    <source>
        <dbReference type="ARBA" id="ARBA00012589"/>
    </source>
</evidence>
<dbReference type="GO" id="GO:0000148">
    <property type="term" value="C:1,3-beta-D-glucan synthase complex"/>
    <property type="evidence" value="ECO:0007669"/>
    <property type="project" value="InterPro"/>
</dbReference>
<feature type="transmembrane region" description="Helical" evidence="16">
    <location>
        <begin position="1793"/>
        <end position="1810"/>
    </location>
</feature>
<dbReference type="Pfam" id="PF02364">
    <property type="entry name" value="Glucan_synthase"/>
    <property type="match status" value="1"/>
</dbReference>
<evidence type="ECO:0000256" key="10">
    <source>
        <dbReference type="ARBA" id="ARBA00023136"/>
    </source>
</evidence>
<keyword evidence="9 16" id="KW-1133">Transmembrane helix</keyword>
<accession>A0A396K4U1</accession>
<keyword evidence="11" id="KW-0961">Cell wall biogenesis/degradation</keyword>
<keyword evidence="7 16" id="KW-0812">Transmembrane</keyword>
<feature type="transmembrane region" description="Helical" evidence="16">
    <location>
        <begin position="1857"/>
        <end position="1878"/>
    </location>
</feature>
<dbReference type="InterPro" id="IPR058851">
    <property type="entry name" value="CALS1_helical"/>
</dbReference>
<gene>
    <name evidence="18" type="ORF">MtrunA17_Chr1g0213421</name>
</gene>
<feature type="transmembrane region" description="Helical" evidence="16">
    <location>
        <begin position="606"/>
        <end position="630"/>
    </location>
</feature>
<evidence type="ECO:0000256" key="8">
    <source>
        <dbReference type="ARBA" id="ARBA00022960"/>
    </source>
</evidence>
<keyword evidence="14" id="KW-0175">Coiled coil</keyword>
<proteinExistence type="inferred from homology"/>
<evidence type="ECO:0000256" key="2">
    <source>
        <dbReference type="ARBA" id="ARBA00009040"/>
    </source>
</evidence>
<dbReference type="GO" id="GO:0003843">
    <property type="term" value="F:1,3-beta-D-glucan synthase activity"/>
    <property type="evidence" value="ECO:0007669"/>
    <property type="project" value="UniProtKB-EC"/>
</dbReference>
<evidence type="ECO:0000256" key="5">
    <source>
        <dbReference type="ARBA" id="ARBA00022676"/>
    </source>
</evidence>
<evidence type="ECO:0000256" key="13">
    <source>
        <dbReference type="ARBA" id="ARBA00047777"/>
    </source>
</evidence>
<dbReference type="Pfam" id="PF04652">
    <property type="entry name" value="Vta1"/>
    <property type="match status" value="1"/>
</dbReference>
<feature type="domain" description="1,3-beta-glucan synthase component FKS1-like" evidence="17">
    <location>
        <begin position="323"/>
        <end position="439"/>
    </location>
</feature>
<feature type="transmembrane region" description="Helical" evidence="16">
    <location>
        <begin position="666"/>
        <end position="687"/>
    </location>
</feature>
<evidence type="ECO:0000256" key="11">
    <source>
        <dbReference type="ARBA" id="ARBA00023316"/>
    </source>
</evidence>
<evidence type="ECO:0000256" key="7">
    <source>
        <dbReference type="ARBA" id="ARBA00022692"/>
    </source>
</evidence>
<dbReference type="SMART" id="SM01205">
    <property type="entry name" value="FKS1_dom1"/>
    <property type="match status" value="1"/>
</dbReference>
<comment type="subcellular location">
    <subcellularLocation>
        <location evidence="1">Cell membrane</location>
        <topology evidence="1">Multi-pass membrane protein</topology>
    </subcellularLocation>
</comment>
<evidence type="ECO:0000256" key="12">
    <source>
        <dbReference type="ARBA" id="ARBA00032165"/>
    </source>
</evidence>
<feature type="transmembrane region" description="Helical" evidence="16">
    <location>
        <begin position="719"/>
        <end position="736"/>
    </location>
</feature>
<dbReference type="EMBL" id="PSQE01000001">
    <property type="protein sequence ID" value="RHN82778.1"/>
    <property type="molecule type" value="Genomic_DNA"/>
</dbReference>
<evidence type="ECO:0000259" key="17">
    <source>
        <dbReference type="SMART" id="SM01205"/>
    </source>
</evidence>
<evidence type="ECO:0000256" key="15">
    <source>
        <dbReference type="SAM" id="MobiDB-lite"/>
    </source>
</evidence>
<keyword evidence="6 18" id="KW-0808">Transferase</keyword>
<dbReference type="EC" id="2.4.1.34" evidence="3"/>
<dbReference type="Gene3D" id="1.25.40.270">
    <property type="entry name" value="Vacuolar protein sorting-associated protein vta1"/>
    <property type="match status" value="1"/>
</dbReference>
<feature type="region of interest" description="Disordered" evidence="15">
    <location>
        <begin position="1"/>
        <end position="20"/>
    </location>
</feature>
<dbReference type="GO" id="GO:0008360">
    <property type="term" value="P:regulation of cell shape"/>
    <property type="evidence" value="ECO:0007669"/>
    <property type="project" value="UniProtKB-KW"/>
</dbReference>
<comment type="catalytic activity">
    <reaction evidence="13">
        <text>[(1-&gt;3)-beta-D-glucosyl](n) + UDP-alpha-D-glucose = [(1-&gt;3)-beta-D-glucosyl](n+1) + UDP + H(+)</text>
        <dbReference type="Rhea" id="RHEA:21476"/>
        <dbReference type="Rhea" id="RHEA-COMP:11146"/>
        <dbReference type="Rhea" id="RHEA-COMP:14303"/>
        <dbReference type="ChEBI" id="CHEBI:15378"/>
        <dbReference type="ChEBI" id="CHEBI:37671"/>
        <dbReference type="ChEBI" id="CHEBI:58223"/>
        <dbReference type="ChEBI" id="CHEBI:58885"/>
        <dbReference type="EC" id="2.4.1.34"/>
    </reaction>
</comment>
<evidence type="ECO:0000256" key="4">
    <source>
        <dbReference type="ARBA" id="ARBA00022475"/>
    </source>
</evidence>
<dbReference type="Pfam" id="PF14288">
    <property type="entry name" value="FKS1_dom1"/>
    <property type="match status" value="1"/>
</dbReference>
<keyword evidence="5 18" id="KW-0328">Glycosyltransferase</keyword>
<evidence type="ECO:0000313" key="18">
    <source>
        <dbReference type="EMBL" id="RHN82778.1"/>
    </source>
</evidence>
<dbReference type="FunFam" id="1.25.40.270:FF:000002">
    <property type="entry name" value="callose synthase 3"/>
    <property type="match status" value="1"/>
</dbReference>
<dbReference type="Proteomes" id="UP000265566">
    <property type="component" value="Chromosome 1"/>
</dbReference>
<protein>
    <recommendedName>
        <fullName evidence="12">1,3-beta-glucan synthase</fullName>
        <ecNumber evidence="3">2.4.1.34</ecNumber>
    </recommendedName>
    <alternativeName>
        <fullName evidence="12">1,3-beta-glucan synthase</fullName>
    </alternativeName>
</protein>
<comment type="similarity">
    <text evidence="2">Belongs to the glycosyltransferase 48 family.</text>
</comment>
<dbReference type="Gramene" id="rna6964">
    <property type="protein sequence ID" value="RHN82778.1"/>
    <property type="gene ID" value="gene6964"/>
</dbReference>
<evidence type="ECO:0000256" key="1">
    <source>
        <dbReference type="ARBA" id="ARBA00004651"/>
    </source>
</evidence>
<dbReference type="OrthoDB" id="1880850at2759"/>
<keyword evidence="4" id="KW-1003">Cell membrane</keyword>
<reference evidence="18" key="1">
    <citation type="journal article" date="2018" name="Nat. Plants">
        <title>Whole-genome landscape of Medicago truncatula symbiotic genes.</title>
        <authorList>
            <person name="Pecrix Y."/>
            <person name="Gamas P."/>
            <person name="Carrere S."/>
        </authorList>
    </citation>
    <scope>NUCLEOTIDE SEQUENCE</scope>
    <source>
        <tissue evidence="18">Leaves</tissue>
    </source>
</reference>